<proteinExistence type="predicted"/>
<name>A0A830I4I3_9CHLO</name>
<evidence type="ECO:0000313" key="2">
    <source>
        <dbReference type="EMBL" id="GHP12027.1"/>
    </source>
</evidence>
<evidence type="ECO:0000256" key="1">
    <source>
        <dbReference type="SAM" id="MobiDB-lite"/>
    </source>
</evidence>
<dbReference type="Proteomes" id="UP000660262">
    <property type="component" value="Unassembled WGS sequence"/>
</dbReference>
<accession>A0A830I4I3</accession>
<comment type="caution">
    <text evidence="2">The sequence shown here is derived from an EMBL/GenBank/DDBJ whole genome shotgun (WGS) entry which is preliminary data.</text>
</comment>
<dbReference type="OrthoDB" id="5234at2759"/>
<dbReference type="AlphaFoldDB" id="A0A830I4I3"/>
<sequence length="231" mass="25792">MPLITAQQRPCCARLRQAAAHCSNSPARTIPVRPYFNHEKNGRRRRRRPTLTVVPHAAAGNSDDTNDEEEEDLRMELERALGKSENSATLPAVAAAAQRVAEAQQGTVIATDDDGDEEEGDEYILTGPLLRKIVFEKWGASYDVRINRRRNSLGQLKFYVQVMWKFLEQKSFPLTEDQYDEQLGAVADLVTEWGCAEHLRDEIAKTNKRPVIGHTVGGGAKCVSIPLPIEV</sequence>
<feature type="region of interest" description="Disordered" evidence="1">
    <location>
        <begin position="37"/>
        <end position="70"/>
    </location>
</feature>
<dbReference type="PANTHER" id="PTHR35126">
    <property type="entry name" value="SLR0598 PROTEIN"/>
    <property type="match status" value="1"/>
</dbReference>
<protein>
    <submittedName>
        <fullName evidence="2">Uncharacterized protein</fullName>
    </submittedName>
</protein>
<keyword evidence="3" id="KW-1185">Reference proteome</keyword>
<gene>
    <name evidence="2" type="ORF">PPROV_001075400</name>
</gene>
<dbReference type="Gene3D" id="3.30.428.40">
    <property type="entry name" value="Protein of unknown function DUF3067"/>
    <property type="match status" value="1"/>
</dbReference>
<dbReference type="Pfam" id="PF11267">
    <property type="entry name" value="DUF3067"/>
    <property type="match status" value="1"/>
</dbReference>
<reference evidence="2" key="1">
    <citation type="submission" date="2020-10" db="EMBL/GenBank/DDBJ databases">
        <title>Unveiling of a novel bifunctional photoreceptor, Dualchrome1, isolated from a cosmopolitan green alga.</title>
        <authorList>
            <person name="Suzuki S."/>
            <person name="Kawachi M."/>
        </authorList>
    </citation>
    <scope>NUCLEOTIDE SEQUENCE</scope>
    <source>
        <strain evidence="2">NIES 2893</strain>
    </source>
</reference>
<organism evidence="2 3">
    <name type="scientific">Pycnococcus provasolii</name>
    <dbReference type="NCBI Taxonomy" id="41880"/>
    <lineage>
        <taxon>Eukaryota</taxon>
        <taxon>Viridiplantae</taxon>
        <taxon>Chlorophyta</taxon>
        <taxon>Pseudoscourfieldiophyceae</taxon>
        <taxon>Pseudoscourfieldiales</taxon>
        <taxon>Pycnococcaceae</taxon>
        <taxon>Pycnococcus</taxon>
    </lineage>
</organism>
<dbReference type="PANTHER" id="PTHR35126:SF1">
    <property type="entry name" value="DUF3067 DOMAIN-CONTAINING PROTEIN"/>
    <property type="match status" value="1"/>
</dbReference>
<dbReference type="EMBL" id="BNJQ01000038">
    <property type="protein sequence ID" value="GHP12027.1"/>
    <property type="molecule type" value="Genomic_DNA"/>
</dbReference>
<dbReference type="InterPro" id="IPR021420">
    <property type="entry name" value="DUF3067"/>
</dbReference>
<evidence type="ECO:0000313" key="3">
    <source>
        <dbReference type="Proteomes" id="UP000660262"/>
    </source>
</evidence>